<evidence type="ECO:0000313" key="2">
    <source>
        <dbReference type="EMBL" id="KAJ8341030.1"/>
    </source>
</evidence>
<evidence type="ECO:0000313" key="3">
    <source>
        <dbReference type="Proteomes" id="UP001152622"/>
    </source>
</evidence>
<dbReference type="Proteomes" id="UP001152622">
    <property type="component" value="Chromosome 15"/>
</dbReference>
<name>A0A9Q1ELI5_SYNKA</name>
<accession>A0A9Q1ELI5</accession>
<proteinExistence type="predicted"/>
<dbReference type="AlphaFoldDB" id="A0A9Q1ELI5"/>
<evidence type="ECO:0000256" key="1">
    <source>
        <dbReference type="SAM" id="MobiDB-lite"/>
    </source>
</evidence>
<dbReference type="EMBL" id="JAINUF010000015">
    <property type="protein sequence ID" value="KAJ8341030.1"/>
    <property type="molecule type" value="Genomic_DNA"/>
</dbReference>
<feature type="region of interest" description="Disordered" evidence="1">
    <location>
        <begin position="1"/>
        <end position="29"/>
    </location>
</feature>
<organism evidence="2 3">
    <name type="scientific">Synaphobranchus kaupii</name>
    <name type="common">Kaup's arrowtooth eel</name>
    <dbReference type="NCBI Taxonomy" id="118154"/>
    <lineage>
        <taxon>Eukaryota</taxon>
        <taxon>Metazoa</taxon>
        <taxon>Chordata</taxon>
        <taxon>Craniata</taxon>
        <taxon>Vertebrata</taxon>
        <taxon>Euteleostomi</taxon>
        <taxon>Actinopterygii</taxon>
        <taxon>Neopterygii</taxon>
        <taxon>Teleostei</taxon>
        <taxon>Anguilliformes</taxon>
        <taxon>Synaphobranchidae</taxon>
        <taxon>Synaphobranchus</taxon>
    </lineage>
</organism>
<protein>
    <submittedName>
        <fullName evidence="2">Uncharacterized protein</fullName>
    </submittedName>
</protein>
<gene>
    <name evidence="2" type="ORF">SKAU_G00333210</name>
</gene>
<keyword evidence="3" id="KW-1185">Reference proteome</keyword>
<reference evidence="2" key="1">
    <citation type="journal article" date="2023" name="Science">
        <title>Genome structures resolve the early diversification of teleost fishes.</title>
        <authorList>
            <person name="Parey E."/>
            <person name="Louis A."/>
            <person name="Montfort J."/>
            <person name="Bouchez O."/>
            <person name="Roques C."/>
            <person name="Iampietro C."/>
            <person name="Lluch J."/>
            <person name="Castinel A."/>
            <person name="Donnadieu C."/>
            <person name="Desvignes T."/>
            <person name="Floi Bucao C."/>
            <person name="Jouanno E."/>
            <person name="Wen M."/>
            <person name="Mejri S."/>
            <person name="Dirks R."/>
            <person name="Jansen H."/>
            <person name="Henkel C."/>
            <person name="Chen W.J."/>
            <person name="Zahm M."/>
            <person name="Cabau C."/>
            <person name="Klopp C."/>
            <person name="Thompson A.W."/>
            <person name="Robinson-Rechavi M."/>
            <person name="Braasch I."/>
            <person name="Lecointre G."/>
            <person name="Bobe J."/>
            <person name="Postlethwait J.H."/>
            <person name="Berthelot C."/>
            <person name="Roest Crollius H."/>
            <person name="Guiguen Y."/>
        </authorList>
    </citation>
    <scope>NUCLEOTIDE SEQUENCE</scope>
    <source>
        <strain evidence="2">WJC10195</strain>
    </source>
</reference>
<comment type="caution">
    <text evidence="2">The sequence shown here is derived from an EMBL/GenBank/DDBJ whole genome shotgun (WGS) entry which is preliminary data.</text>
</comment>
<sequence length="116" mass="13340">MPQRRPLKQHQWSNTRFRQVGPSRRNYRSGALAGERVAEDNALLRRNHNAIHQDWNITPVSESRTRHAIRCAASRRVKPPAMLRLYAPAGDRLSTSISTDRLLYTFCSATRALECK</sequence>